<name>A0A0C3ARW2_PILCF</name>
<evidence type="ECO:0000313" key="2">
    <source>
        <dbReference type="EMBL" id="KIM76653.1"/>
    </source>
</evidence>
<dbReference type="InParanoid" id="A0A0C3ARW2"/>
<evidence type="ECO:0000256" key="1">
    <source>
        <dbReference type="SAM" id="Coils"/>
    </source>
</evidence>
<gene>
    <name evidence="2" type="ORF">PILCRDRAFT_77531</name>
</gene>
<dbReference type="OrthoDB" id="3247165at2759"/>
<reference evidence="2 3" key="1">
    <citation type="submission" date="2014-04" db="EMBL/GenBank/DDBJ databases">
        <authorList>
            <consortium name="DOE Joint Genome Institute"/>
            <person name="Kuo A."/>
            <person name="Tarkka M."/>
            <person name="Buscot F."/>
            <person name="Kohler A."/>
            <person name="Nagy L.G."/>
            <person name="Floudas D."/>
            <person name="Copeland A."/>
            <person name="Barry K.W."/>
            <person name="Cichocki N."/>
            <person name="Veneault-Fourrey C."/>
            <person name="LaButti K."/>
            <person name="Lindquist E.A."/>
            <person name="Lipzen A."/>
            <person name="Lundell T."/>
            <person name="Morin E."/>
            <person name="Murat C."/>
            <person name="Sun H."/>
            <person name="Tunlid A."/>
            <person name="Henrissat B."/>
            <person name="Grigoriev I.V."/>
            <person name="Hibbett D.S."/>
            <person name="Martin F."/>
            <person name="Nordberg H.P."/>
            <person name="Cantor M.N."/>
            <person name="Hua S.X."/>
        </authorList>
    </citation>
    <scope>NUCLEOTIDE SEQUENCE [LARGE SCALE GENOMIC DNA]</scope>
    <source>
        <strain evidence="2 3">F 1598</strain>
    </source>
</reference>
<keyword evidence="3" id="KW-1185">Reference proteome</keyword>
<proteinExistence type="predicted"/>
<organism evidence="2 3">
    <name type="scientific">Piloderma croceum (strain F 1598)</name>
    <dbReference type="NCBI Taxonomy" id="765440"/>
    <lineage>
        <taxon>Eukaryota</taxon>
        <taxon>Fungi</taxon>
        <taxon>Dikarya</taxon>
        <taxon>Basidiomycota</taxon>
        <taxon>Agaricomycotina</taxon>
        <taxon>Agaricomycetes</taxon>
        <taxon>Agaricomycetidae</taxon>
        <taxon>Atheliales</taxon>
        <taxon>Atheliaceae</taxon>
        <taxon>Piloderma</taxon>
    </lineage>
</organism>
<sequence length="710" mass="80114">MRQKTQTVEDAKLRTSLENMRYAACTPEDIKFLKSCIAGRRFEQPKLSTKEFRNVSIITALNAQKDRINELGSIRFAAETGQTLTDFYSIDKFGNPPDVAEKQSRGRKSKAFGKHVSNEISPTLQKIIWNLPPSATNHFPGKLSLCIGMPVIIRNNNATELCITKGQEGHIVGWQAGRGIYGQCVLDTLFIKLDKPAKVVKIDGLPENVVPITRGSKNIECTFSSDLKEYIHRSQVWVLLNFSMTDYTSQGKTRPKNPVDLSNCRSHQSYYTCLSRSATASGTVIVQSFSPRLITCGTSGYLRQEFRELELLDEITKLRYKGRLPDHIQGNFRNPLIRAYQQWKGTDYVPPLTHPALKWSVKDPMPLLSVVTDAPWQIIDKKNKKEVKIETTSILSGFVAAKGSVPVKSGEKRKLEEVENLISSASAKKAKAAQMIIASNNSSLPAGLIWDGNNYSCAYDALFTILYEIWSTDTKAWTRRLKEINQHHLKSLSACFKLYMNGQATFETARDTIRHKLHSQSPAQFPYGTRGTSVSALASAIFAPHNIVTISSPECTDCEYFEPSIDDRLDFVLYEKENTPKSTSHWLRYLEHETHERCPQCFSAMIQPISFKSSPNVLIFEINSKNIKLSKTLKFEKEGETVILDVRGLIYHGDFHFTSRIIGTDGIVWYHDGMTTRSGCENDGDFDKFSSRNLLKCRGKKLILVVYARV</sequence>
<protein>
    <submittedName>
        <fullName evidence="2">Uncharacterized protein</fullName>
    </submittedName>
</protein>
<dbReference type="STRING" id="765440.A0A0C3ARW2"/>
<evidence type="ECO:0000313" key="3">
    <source>
        <dbReference type="Proteomes" id="UP000054166"/>
    </source>
</evidence>
<dbReference type="AlphaFoldDB" id="A0A0C3ARW2"/>
<dbReference type="HOGENOM" id="CLU_029136_0_0_1"/>
<reference evidence="3" key="2">
    <citation type="submission" date="2015-01" db="EMBL/GenBank/DDBJ databases">
        <title>Evolutionary Origins and Diversification of the Mycorrhizal Mutualists.</title>
        <authorList>
            <consortium name="DOE Joint Genome Institute"/>
            <consortium name="Mycorrhizal Genomics Consortium"/>
            <person name="Kohler A."/>
            <person name="Kuo A."/>
            <person name="Nagy L.G."/>
            <person name="Floudas D."/>
            <person name="Copeland A."/>
            <person name="Barry K.W."/>
            <person name="Cichocki N."/>
            <person name="Veneault-Fourrey C."/>
            <person name="LaButti K."/>
            <person name="Lindquist E.A."/>
            <person name="Lipzen A."/>
            <person name="Lundell T."/>
            <person name="Morin E."/>
            <person name="Murat C."/>
            <person name="Riley R."/>
            <person name="Ohm R."/>
            <person name="Sun H."/>
            <person name="Tunlid A."/>
            <person name="Henrissat B."/>
            <person name="Grigoriev I.V."/>
            <person name="Hibbett D.S."/>
            <person name="Martin F."/>
        </authorList>
    </citation>
    <scope>NUCLEOTIDE SEQUENCE [LARGE SCALE GENOMIC DNA]</scope>
    <source>
        <strain evidence="3">F 1598</strain>
    </source>
</reference>
<accession>A0A0C3ARW2</accession>
<dbReference type="EMBL" id="KN833032">
    <property type="protein sequence ID" value="KIM76653.1"/>
    <property type="molecule type" value="Genomic_DNA"/>
</dbReference>
<keyword evidence="1" id="KW-0175">Coiled coil</keyword>
<feature type="coiled-coil region" evidence="1">
    <location>
        <begin position="408"/>
        <end position="435"/>
    </location>
</feature>
<dbReference type="Proteomes" id="UP000054166">
    <property type="component" value="Unassembled WGS sequence"/>
</dbReference>